<dbReference type="Gene3D" id="1.20.120.50">
    <property type="entry name" value="Hemerythrin-like"/>
    <property type="match status" value="1"/>
</dbReference>
<evidence type="ECO:0000313" key="5">
    <source>
        <dbReference type="Proteomes" id="UP000306416"/>
    </source>
</evidence>
<gene>
    <name evidence="4" type="ORF">E4633_18805</name>
</gene>
<keyword evidence="5" id="KW-1185">Reference proteome</keyword>
<accession>A0A4S1CAD4</accession>
<evidence type="ECO:0000256" key="2">
    <source>
        <dbReference type="ARBA" id="ARBA00022723"/>
    </source>
</evidence>
<proteinExistence type="inferred from homology"/>
<dbReference type="GO" id="GO:0046872">
    <property type="term" value="F:metal ion binding"/>
    <property type="evidence" value="ECO:0007669"/>
    <property type="project" value="UniProtKB-KW"/>
</dbReference>
<evidence type="ECO:0008006" key="6">
    <source>
        <dbReference type="Google" id="ProtNLM"/>
    </source>
</evidence>
<keyword evidence="3" id="KW-0408">Iron</keyword>
<dbReference type="InterPro" id="IPR035938">
    <property type="entry name" value="Hemerythrin-like_sf"/>
</dbReference>
<sequence length="168" mass="19472">MEQQLQLRDELGYGYDSRYANILEVMDDVIFNAEHGCVKRAEKGLQHLLNNTMDHARAENGAMLATYYPERTRHELDHVVICKTIAALCWRWSRSHHRLNDLYELREVVFHHIGTHDEAFELFLMGMMSTPAVNCSTVHRQLSSSLRLEEFRSRGANRCGSTELAQTH</sequence>
<dbReference type="RefSeq" id="WP_135872623.1">
    <property type="nucleotide sequence ID" value="NZ_SRSC01000005.1"/>
</dbReference>
<name>A0A4S1CAD4_9BACT</name>
<keyword evidence="2" id="KW-0479">Metal-binding</keyword>
<comment type="caution">
    <text evidence="4">The sequence shown here is derived from an EMBL/GenBank/DDBJ whole genome shotgun (WGS) entry which is preliminary data.</text>
</comment>
<dbReference type="SUPFAM" id="SSF47188">
    <property type="entry name" value="Hemerythrin-like"/>
    <property type="match status" value="1"/>
</dbReference>
<dbReference type="AlphaFoldDB" id="A0A4S1CAD4"/>
<reference evidence="4 5" key="1">
    <citation type="submission" date="2019-04" db="EMBL/GenBank/DDBJ databases">
        <title>Geobacter oryzae sp. nov., ferric-reducing bacteria isolated from paddy soil.</title>
        <authorList>
            <person name="Xu Z."/>
            <person name="Masuda Y."/>
            <person name="Itoh H."/>
            <person name="Senoo K."/>
        </authorList>
    </citation>
    <scope>NUCLEOTIDE SEQUENCE [LARGE SCALE GENOMIC DNA]</scope>
    <source>
        <strain evidence="4 5">Red111</strain>
    </source>
</reference>
<evidence type="ECO:0000256" key="1">
    <source>
        <dbReference type="ARBA" id="ARBA00010587"/>
    </source>
</evidence>
<evidence type="ECO:0000256" key="3">
    <source>
        <dbReference type="ARBA" id="ARBA00023004"/>
    </source>
</evidence>
<evidence type="ECO:0000313" key="4">
    <source>
        <dbReference type="EMBL" id="TGU70249.1"/>
    </source>
</evidence>
<dbReference type="EMBL" id="SRSC01000005">
    <property type="protein sequence ID" value="TGU70249.1"/>
    <property type="molecule type" value="Genomic_DNA"/>
</dbReference>
<dbReference type="Proteomes" id="UP000306416">
    <property type="component" value="Unassembled WGS sequence"/>
</dbReference>
<protein>
    <recommendedName>
        <fullName evidence="6">Hemerythrin-like domain-containing protein</fullName>
    </recommendedName>
</protein>
<comment type="similarity">
    <text evidence="1">Belongs to the hemerythrin family.</text>
</comment>
<organism evidence="4 5">
    <name type="scientific">Geomonas terrae</name>
    <dbReference type="NCBI Taxonomy" id="2562681"/>
    <lineage>
        <taxon>Bacteria</taxon>
        <taxon>Pseudomonadati</taxon>
        <taxon>Thermodesulfobacteriota</taxon>
        <taxon>Desulfuromonadia</taxon>
        <taxon>Geobacterales</taxon>
        <taxon>Geobacteraceae</taxon>
        <taxon>Geomonas</taxon>
    </lineage>
</organism>